<name>A0A0K0ERN6_STRER</name>
<accession>A0A0K0ERN6</accession>
<dbReference type="WBParaSite" id="TCONS_00005036.p1">
    <property type="protein sequence ID" value="TCONS_00005036.p1"/>
    <property type="gene ID" value="XLOC_003364"/>
</dbReference>
<dbReference type="WBParaSite" id="SSTP_0001211600.1">
    <property type="protein sequence ID" value="SSTP_0001211600.1"/>
    <property type="gene ID" value="SSTP_0001211600"/>
</dbReference>
<evidence type="ECO:0000313" key="1">
    <source>
        <dbReference type="Proteomes" id="UP000035681"/>
    </source>
</evidence>
<sequence length="558" mass="65799">MDRNICCKKVFSQNIIAKSIFKYINSLSDIIAVGKLSKNIYINAANFTINKSIQCESSYFFLDLSKNNENSSYIITRFYNSKEIVNIDNELNRLSKISREKVECLTKITIALSDVFNKLTITECFLYGEKLANFVNKLFLIFNNAHILEIINLKSEERNGFLFYFLRNLKNNNITIIDGIAFEDIITFSFRNQNEKIDIFNGLEKLNEISIYKENDFNPLSKHPKVKEYIYYLIDCLSKKNECTINFYRVDHPLSNDFLMKIVTYAQKNNINVKFNELSYPSGDFFASLLLIIKNINYLNITNITELKISLSNFSEINIIDKGIVLMKNLKYLRIHIQYDFYNILLTEYPTTISRIKIIYTKFKQLNLKKLTNLKFFSLQFPRMIWVQINKKNQELQEYLFQYITECLISILPNSITLLSLASVPIKNNNFFQMVSKNLPYLTKLLIKQNCIIPIKSLKYLKNLKFIYFPSNLNLIIPFWVHIVVIFNENPINITTSPSVEKIEDNILQNSLYKLLKSQYKNSIFYDISNHSKVFVFFNNIFHWEQYISLRLLKDINN</sequence>
<dbReference type="Proteomes" id="UP000035681">
    <property type="component" value="Unplaced"/>
</dbReference>
<protein>
    <submittedName>
        <fullName evidence="3">F-box domain-containing protein</fullName>
    </submittedName>
</protein>
<organism evidence="2">
    <name type="scientific">Strongyloides stercoralis</name>
    <name type="common">Threadworm</name>
    <dbReference type="NCBI Taxonomy" id="6248"/>
    <lineage>
        <taxon>Eukaryota</taxon>
        <taxon>Metazoa</taxon>
        <taxon>Ecdysozoa</taxon>
        <taxon>Nematoda</taxon>
        <taxon>Chromadorea</taxon>
        <taxon>Rhabditida</taxon>
        <taxon>Tylenchina</taxon>
        <taxon>Panagrolaimomorpha</taxon>
        <taxon>Strongyloidoidea</taxon>
        <taxon>Strongyloididae</taxon>
        <taxon>Strongyloides</taxon>
    </lineage>
</organism>
<reference evidence="2" key="1">
    <citation type="submission" date="2015-08" db="UniProtKB">
        <authorList>
            <consortium name="WormBaseParasite"/>
        </authorList>
    </citation>
    <scope>IDENTIFICATION</scope>
</reference>
<proteinExistence type="predicted"/>
<keyword evidence="1" id="KW-1185">Reference proteome</keyword>
<evidence type="ECO:0000313" key="2">
    <source>
        <dbReference type="WBParaSite" id="SSTP_0001211600.1"/>
    </source>
</evidence>
<evidence type="ECO:0000313" key="3">
    <source>
        <dbReference type="WBParaSite" id="TCONS_00005036.p1"/>
    </source>
</evidence>
<dbReference type="AlphaFoldDB" id="A0A0K0ERN6"/>